<dbReference type="InterPro" id="IPR046454">
    <property type="entry name" value="GpA_endonuclease"/>
</dbReference>
<name>A0ABY5Y2L6_9BACT</name>
<sequence>MSQLLLIPKQEVRKNKKTVHAGLPAWLPEAVAGSLAGISSYAFNFSSSERKVFLKRKPVLISEWAERHRVLEMSSIPGKWKNIFSPYLKGIMDAAGTNGIETVIICKTPQCGGSEASHNIVGYCVDRSPGPVMYVFPDEITARENAKDRIIPMIKASPRLREYLTNYENDMSSLRINFLHMPIYLGWSGSVSRLGNKPIRTLILDELDKYKDPKNEATSEALAEKRTTTWGSRKKIIKISTPTKAGSSKIWKALTEEAEARFDYYVKCPDCGFVQLMRFENITWEGKKPVIDEKDENIYERSIAEKILSHKLAYYACEFCGTLWSDEKRDMAVRHGEWKERTSGLELFAHINLYKPIKIGFQIPSWISRFVSLSEIVNVWFKYKISNATEDYKDFKNQYCAEVWEEIFEERNEDAILALCDDRPRGMVPGFDLEQKTSRVATLLATVDTQLHYFRYVIRAWGYGENAETWLVQEGIAKNIEQLDQILWQSDYMDNENRVYKVRAALVDAMGHPERSSEVINWALKNRQRVLLSQGVHSPANPVSYTPWEYFPNSTGSKIKIPGGIMLHRIDTTLFKGMLAHALKVNPADPGAFHLHENMKLQPNSPTGILDGYAKEMCAEVWNDEKHIWENPRKRPNHAFDCEYMQFALVWILNIKNIPRPEQKANGAHHVAPPVPTPSRNGTNLLAKLRR</sequence>
<evidence type="ECO:0000259" key="2">
    <source>
        <dbReference type="Pfam" id="PF05876"/>
    </source>
</evidence>
<dbReference type="EMBL" id="CP065938">
    <property type="protein sequence ID" value="UWX06423.1"/>
    <property type="molecule type" value="Genomic_DNA"/>
</dbReference>
<dbReference type="RefSeq" id="WP_334316031.1">
    <property type="nucleotide sequence ID" value="NZ_CP065938.1"/>
</dbReference>
<protein>
    <submittedName>
        <fullName evidence="4">Phage terminase large subunit family protein</fullName>
    </submittedName>
</protein>
<dbReference type="InterPro" id="IPR027417">
    <property type="entry name" value="P-loop_NTPase"/>
</dbReference>
<dbReference type="Pfam" id="PF05876">
    <property type="entry name" value="GpA_ATPase"/>
    <property type="match status" value="1"/>
</dbReference>
<feature type="region of interest" description="Disordered" evidence="1">
    <location>
        <begin position="664"/>
        <end position="683"/>
    </location>
</feature>
<organism evidence="4 5">
    <name type="scientific">Taurinivorans muris</name>
    <dbReference type="NCBI Taxonomy" id="2787751"/>
    <lineage>
        <taxon>Bacteria</taxon>
        <taxon>Pseudomonadati</taxon>
        <taxon>Thermodesulfobacteriota</taxon>
        <taxon>Desulfovibrionia</taxon>
        <taxon>Desulfovibrionales</taxon>
        <taxon>Desulfovibrionaceae</taxon>
        <taxon>Taurinivorans</taxon>
    </lineage>
</organism>
<reference evidence="4" key="1">
    <citation type="submission" date="2020-12" db="EMBL/GenBank/DDBJ databases">
        <title>Taurinivorans muris gen. nov., sp. nov., fundamental and realized metabolic niche of a ubiquitous sulfidogenic bacterium in the murine intestine.</title>
        <authorList>
            <person name="Ye H."/>
            <person name="Hanson B.T."/>
            <person name="Loy A."/>
        </authorList>
    </citation>
    <scope>NUCLEOTIDE SEQUENCE</scope>
    <source>
        <strain evidence="4">LT0009</strain>
    </source>
</reference>
<evidence type="ECO:0000256" key="1">
    <source>
        <dbReference type="SAM" id="MobiDB-lite"/>
    </source>
</evidence>
<dbReference type="Pfam" id="PF20454">
    <property type="entry name" value="GpA_nuclease"/>
    <property type="match status" value="1"/>
</dbReference>
<proteinExistence type="predicted"/>
<evidence type="ECO:0000259" key="3">
    <source>
        <dbReference type="Pfam" id="PF20454"/>
    </source>
</evidence>
<feature type="domain" description="Terminase large subunit GpA endonuclease" evidence="3">
    <location>
        <begin position="359"/>
        <end position="656"/>
    </location>
</feature>
<evidence type="ECO:0000313" key="5">
    <source>
        <dbReference type="Proteomes" id="UP001058120"/>
    </source>
</evidence>
<gene>
    <name evidence="4" type="ORF">JBF11_03675</name>
</gene>
<dbReference type="Proteomes" id="UP001058120">
    <property type="component" value="Chromosome"/>
</dbReference>
<keyword evidence="5" id="KW-1185">Reference proteome</keyword>
<dbReference type="InterPro" id="IPR046453">
    <property type="entry name" value="GpA_ATPase"/>
</dbReference>
<evidence type="ECO:0000313" key="4">
    <source>
        <dbReference type="EMBL" id="UWX06423.1"/>
    </source>
</evidence>
<feature type="domain" description="Phage terminase large subunit GpA ATPase" evidence="2">
    <location>
        <begin position="74"/>
        <end position="338"/>
    </location>
</feature>
<dbReference type="Gene3D" id="3.40.50.300">
    <property type="entry name" value="P-loop containing nucleotide triphosphate hydrolases"/>
    <property type="match status" value="1"/>
</dbReference>
<accession>A0ABY5Y2L6</accession>